<protein>
    <submittedName>
        <fullName evidence="1">Uncharacterized protein</fullName>
    </submittedName>
</protein>
<dbReference type="AlphaFoldDB" id="A0A3P6TV72"/>
<name>A0A3P6TV72_LITSI</name>
<evidence type="ECO:0000313" key="1">
    <source>
        <dbReference type="EMBL" id="VDK85355.1"/>
    </source>
</evidence>
<sequence length="75" mass="8259">ITSLFVKLAKKSTDEDGLMLRKFDSDFRGGEYEVDVISDVPNNDELKHGTKECEVGVTGGVSNSKEFKFGVNESN</sequence>
<dbReference type="Proteomes" id="UP000277928">
    <property type="component" value="Unassembled WGS sequence"/>
</dbReference>
<evidence type="ECO:0000313" key="2">
    <source>
        <dbReference type="Proteomes" id="UP000277928"/>
    </source>
</evidence>
<dbReference type="EMBL" id="UYRX01000688">
    <property type="protein sequence ID" value="VDK85355.1"/>
    <property type="molecule type" value="Genomic_DNA"/>
</dbReference>
<gene>
    <name evidence="1" type="ORF">NLS_LOCUS7088</name>
</gene>
<accession>A0A3P6TV72</accession>
<proteinExistence type="predicted"/>
<keyword evidence="2" id="KW-1185">Reference proteome</keyword>
<reference evidence="1 2" key="1">
    <citation type="submission" date="2018-08" db="EMBL/GenBank/DDBJ databases">
        <authorList>
            <person name="Laetsch R D."/>
            <person name="Stevens L."/>
            <person name="Kumar S."/>
            <person name="Blaxter L. M."/>
        </authorList>
    </citation>
    <scope>NUCLEOTIDE SEQUENCE [LARGE SCALE GENOMIC DNA]</scope>
</reference>
<organism evidence="1 2">
    <name type="scientific">Litomosoides sigmodontis</name>
    <name type="common">Filarial nematode worm</name>
    <dbReference type="NCBI Taxonomy" id="42156"/>
    <lineage>
        <taxon>Eukaryota</taxon>
        <taxon>Metazoa</taxon>
        <taxon>Ecdysozoa</taxon>
        <taxon>Nematoda</taxon>
        <taxon>Chromadorea</taxon>
        <taxon>Rhabditida</taxon>
        <taxon>Spirurina</taxon>
        <taxon>Spiruromorpha</taxon>
        <taxon>Filarioidea</taxon>
        <taxon>Onchocercidae</taxon>
        <taxon>Litomosoides</taxon>
    </lineage>
</organism>
<feature type="non-terminal residue" evidence="1">
    <location>
        <position position="1"/>
    </location>
</feature>